<sequence length="80" mass="8813">MHRKGDWNDYFQYVLHAFPTIAAKNVVMIGDRKFDILGASELGIHSIAVAYGYGPIAELEAAKPTCLVKTVADLHGQLVR</sequence>
<organism evidence="1 2">
    <name type="scientific">Fodinisporobacter ferrooxydans</name>
    <dbReference type="NCBI Taxonomy" id="2901836"/>
    <lineage>
        <taxon>Bacteria</taxon>
        <taxon>Bacillati</taxon>
        <taxon>Bacillota</taxon>
        <taxon>Bacilli</taxon>
        <taxon>Bacillales</taxon>
        <taxon>Alicyclobacillaceae</taxon>
        <taxon>Fodinisporobacter</taxon>
    </lineage>
</organism>
<dbReference type="InterPro" id="IPR023214">
    <property type="entry name" value="HAD_sf"/>
</dbReference>
<name>A0ABY4CQ37_9BACL</name>
<accession>A0ABY4CQ37</accession>
<dbReference type="EMBL" id="CP089291">
    <property type="protein sequence ID" value="UOF89955.1"/>
    <property type="molecule type" value="Genomic_DNA"/>
</dbReference>
<reference evidence="1" key="1">
    <citation type="submission" date="2021-12" db="EMBL/GenBank/DDBJ databases">
        <title>Alicyclobacillaceae gen. nov., sp. nov., isolated from chalcocite enrichment system.</title>
        <authorList>
            <person name="Jiang Z."/>
        </authorList>
    </citation>
    <scope>NUCLEOTIDE SEQUENCE</scope>
    <source>
        <strain evidence="1">MYW30-H2</strain>
    </source>
</reference>
<proteinExistence type="predicted"/>
<evidence type="ECO:0000313" key="1">
    <source>
        <dbReference type="EMBL" id="UOF89955.1"/>
    </source>
</evidence>
<keyword evidence="2" id="KW-1185">Reference proteome</keyword>
<protein>
    <submittedName>
        <fullName evidence="1">HAD hydrolase-like protein</fullName>
    </submittedName>
</protein>
<dbReference type="Gene3D" id="3.40.50.1000">
    <property type="entry name" value="HAD superfamily/HAD-like"/>
    <property type="match status" value="1"/>
</dbReference>
<dbReference type="SUPFAM" id="SSF56784">
    <property type="entry name" value="HAD-like"/>
    <property type="match status" value="1"/>
</dbReference>
<dbReference type="InterPro" id="IPR036412">
    <property type="entry name" value="HAD-like_sf"/>
</dbReference>
<dbReference type="Pfam" id="PF13242">
    <property type="entry name" value="Hydrolase_like"/>
    <property type="match status" value="1"/>
</dbReference>
<gene>
    <name evidence="1" type="ORF">LSG31_19130</name>
</gene>
<evidence type="ECO:0000313" key="2">
    <source>
        <dbReference type="Proteomes" id="UP000830167"/>
    </source>
</evidence>
<dbReference type="Proteomes" id="UP000830167">
    <property type="component" value="Chromosome"/>
</dbReference>
<dbReference type="RefSeq" id="WP_347436650.1">
    <property type="nucleotide sequence ID" value="NZ_CP089291.1"/>
</dbReference>